<gene>
    <name evidence="1" type="ORF">LCGC14_3110140</name>
</gene>
<proteinExistence type="predicted"/>
<accession>A0A0F8W5F6</accession>
<reference evidence="1" key="1">
    <citation type="journal article" date="2015" name="Nature">
        <title>Complex archaea that bridge the gap between prokaryotes and eukaryotes.</title>
        <authorList>
            <person name="Spang A."/>
            <person name="Saw J.H."/>
            <person name="Jorgensen S.L."/>
            <person name="Zaremba-Niedzwiedzka K."/>
            <person name="Martijn J."/>
            <person name="Lind A.E."/>
            <person name="van Eijk R."/>
            <person name="Schleper C."/>
            <person name="Guy L."/>
            <person name="Ettema T.J."/>
        </authorList>
    </citation>
    <scope>NUCLEOTIDE SEQUENCE</scope>
</reference>
<organism evidence="1">
    <name type="scientific">marine sediment metagenome</name>
    <dbReference type="NCBI Taxonomy" id="412755"/>
    <lineage>
        <taxon>unclassified sequences</taxon>
        <taxon>metagenomes</taxon>
        <taxon>ecological metagenomes</taxon>
    </lineage>
</organism>
<feature type="non-terminal residue" evidence="1">
    <location>
        <position position="1"/>
    </location>
</feature>
<dbReference type="AlphaFoldDB" id="A0A0F8W5F6"/>
<protein>
    <submittedName>
        <fullName evidence="1">Uncharacterized protein</fullName>
    </submittedName>
</protein>
<name>A0A0F8W5F6_9ZZZZ</name>
<comment type="caution">
    <text evidence="1">The sequence shown here is derived from an EMBL/GenBank/DDBJ whole genome shotgun (WGS) entry which is preliminary data.</text>
</comment>
<dbReference type="EMBL" id="LAZR01067274">
    <property type="protein sequence ID" value="KKK51917.1"/>
    <property type="molecule type" value="Genomic_DNA"/>
</dbReference>
<evidence type="ECO:0000313" key="1">
    <source>
        <dbReference type="EMBL" id="KKK51917.1"/>
    </source>
</evidence>
<sequence>TEEMKSVADVLADLKIKSPLH</sequence>